<protein>
    <recommendedName>
        <fullName evidence="7">Wall-associated receptor kinase galacturonan-binding domain-containing protein</fullName>
    </recommendedName>
</protein>
<evidence type="ECO:0000256" key="5">
    <source>
        <dbReference type="ARBA" id="ARBA00023136"/>
    </source>
</evidence>
<organism evidence="8 9">
    <name type="scientific">Brassica carinata</name>
    <name type="common">Ethiopian mustard</name>
    <name type="synonym">Abyssinian cabbage</name>
    <dbReference type="NCBI Taxonomy" id="52824"/>
    <lineage>
        <taxon>Eukaryota</taxon>
        <taxon>Viridiplantae</taxon>
        <taxon>Streptophyta</taxon>
        <taxon>Embryophyta</taxon>
        <taxon>Tracheophyta</taxon>
        <taxon>Spermatophyta</taxon>
        <taxon>Magnoliopsida</taxon>
        <taxon>eudicotyledons</taxon>
        <taxon>Gunneridae</taxon>
        <taxon>Pentapetalae</taxon>
        <taxon>rosids</taxon>
        <taxon>malvids</taxon>
        <taxon>Brassicales</taxon>
        <taxon>Brassicaceae</taxon>
        <taxon>Brassiceae</taxon>
        <taxon>Brassica</taxon>
    </lineage>
</organism>
<proteinExistence type="predicted"/>
<dbReference type="GO" id="GO:0016020">
    <property type="term" value="C:membrane"/>
    <property type="evidence" value="ECO:0007669"/>
    <property type="project" value="UniProtKB-SubCell"/>
</dbReference>
<evidence type="ECO:0000256" key="1">
    <source>
        <dbReference type="ARBA" id="ARBA00004167"/>
    </source>
</evidence>
<keyword evidence="3 6" id="KW-0732">Signal</keyword>
<feature type="signal peptide" evidence="6">
    <location>
        <begin position="1"/>
        <end position="25"/>
    </location>
</feature>
<evidence type="ECO:0000256" key="6">
    <source>
        <dbReference type="SAM" id="SignalP"/>
    </source>
</evidence>
<evidence type="ECO:0000259" key="7">
    <source>
        <dbReference type="Pfam" id="PF13947"/>
    </source>
</evidence>
<dbReference type="EMBL" id="JAAMPC010000002">
    <property type="protein sequence ID" value="KAG2323868.1"/>
    <property type="molecule type" value="Genomic_DNA"/>
</dbReference>
<reference evidence="8 9" key="1">
    <citation type="submission" date="2020-02" db="EMBL/GenBank/DDBJ databases">
        <authorList>
            <person name="Ma Q."/>
            <person name="Huang Y."/>
            <person name="Song X."/>
            <person name="Pei D."/>
        </authorList>
    </citation>
    <scope>NUCLEOTIDE SEQUENCE [LARGE SCALE GENOMIC DNA]</scope>
    <source>
        <strain evidence="8">Sxm20200214</strain>
        <tissue evidence="8">Leaf</tissue>
    </source>
</reference>
<accession>A0A8X7W4N6</accession>
<keyword evidence="5" id="KW-0472">Membrane</keyword>
<dbReference type="OrthoDB" id="4062651at2759"/>
<comment type="caution">
    <text evidence="8">The sequence shown here is derived from an EMBL/GenBank/DDBJ whole genome shotgun (WGS) entry which is preliminary data.</text>
</comment>
<comment type="subcellular location">
    <subcellularLocation>
        <location evidence="1">Membrane</location>
        <topology evidence="1">Single-pass membrane protein</topology>
    </subcellularLocation>
</comment>
<keyword evidence="4" id="KW-1133">Transmembrane helix</keyword>
<sequence length="155" mass="17022">MNTKTYNILCIIASVLTLLISNSSAATPPNSNSSSSCSRTCGGISIPFPFGIGGKDCYLNNWYEVVCNSTSGSGITVPFLSRLNMEVVNIILPDYQPYGVVHVKGPVTLMKLGMLVRLLQPPCSMMHHQHPMFSRLFPNERGDNRPKHCIVYTSI</sequence>
<evidence type="ECO:0000313" key="8">
    <source>
        <dbReference type="EMBL" id="KAG2323868.1"/>
    </source>
</evidence>
<keyword evidence="9" id="KW-1185">Reference proteome</keyword>
<evidence type="ECO:0000313" key="9">
    <source>
        <dbReference type="Proteomes" id="UP000886595"/>
    </source>
</evidence>
<dbReference type="AlphaFoldDB" id="A0A8X7W4N6"/>
<dbReference type="Pfam" id="PF13947">
    <property type="entry name" value="GUB_WAK_bind"/>
    <property type="match status" value="1"/>
</dbReference>
<evidence type="ECO:0000256" key="3">
    <source>
        <dbReference type="ARBA" id="ARBA00022729"/>
    </source>
</evidence>
<evidence type="ECO:0000256" key="4">
    <source>
        <dbReference type="ARBA" id="ARBA00022989"/>
    </source>
</evidence>
<dbReference type="GO" id="GO:0030247">
    <property type="term" value="F:polysaccharide binding"/>
    <property type="evidence" value="ECO:0007669"/>
    <property type="project" value="InterPro"/>
</dbReference>
<feature type="chain" id="PRO_5036496738" description="Wall-associated receptor kinase galacturonan-binding domain-containing protein" evidence="6">
    <location>
        <begin position="26"/>
        <end position="155"/>
    </location>
</feature>
<dbReference type="PANTHER" id="PTHR33491">
    <property type="entry name" value="OSJNBA0016N04.9 PROTEIN"/>
    <property type="match status" value="1"/>
</dbReference>
<feature type="domain" description="Wall-associated receptor kinase galacturonan-binding" evidence="7">
    <location>
        <begin position="37"/>
        <end position="92"/>
    </location>
</feature>
<name>A0A8X7W4N6_BRACI</name>
<dbReference type="Proteomes" id="UP000886595">
    <property type="component" value="Unassembled WGS sequence"/>
</dbReference>
<evidence type="ECO:0000256" key="2">
    <source>
        <dbReference type="ARBA" id="ARBA00022692"/>
    </source>
</evidence>
<dbReference type="InterPro" id="IPR025287">
    <property type="entry name" value="WAK_GUB"/>
</dbReference>
<gene>
    <name evidence="8" type="ORF">Bca52824_006596</name>
</gene>
<keyword evidence="2" id="KW-0812">Transmembrane</keyword>